<gene>
    <name evidence="2" type="ORF">NLS_LOCUS6446</name>
</gene>
<feature type="compositionally biased region" description="Polar residues" evidence="1">
    <location>
        <begin position="121"/>
        <end position="169"/>
    </location>
</feature>
<feature type="compositionally biased region" description="Basic and acidic residues" evidence="1">
    <location>
        <begin position="107"/>
        <end position="120"/>
    </location>
</feature>
<evidence type="ECO:0000313" key="2">
    <source>
        <dbReference type="EMBL" id="VDK83973.1"/>
    </source>
</evidence>
<keyword evidence="3" id="KW-1185">Reference proteome</keyword>
<reference evidence="2 3" key="1">
    <citation type="submission" date="2018-08" db="EMBL/GenBank/DDBJ databases">
        <authorList>
            <person name="Laetsch R D."/>
            <person name="Stevens L."/>
            <person name="Kumar S."/>
            <person name="Blaxter L. M."/>
        </authorList>
    </citation>
    <scope>NUCLEOTIDE SEQUENCE [LARGE SCALE GENOMIC DNA]</scope>
</reference>
<dbReference type="OMA" id="ATCMKKT"/>
<sequence>MLVESYSLLSQNVTLCEALFTSLLIFASIATCMKKTKKKPEPEESVMLGTTIDTKIDSKKVQSLQKMQIEKDGKLSQPSNAADAKPNVEKTLLIEFERENNQTNKSNIDKNEKEATDDNQKLTQISKTQVASVESSIQCEKTQETSKQINHTKITSAESSKIQSSGKSEGSQKDETKAGSRQTPEPDSHATSKQEESSNKEAPLTRKA</sequence>
<dbReference type="EMBL" id="UYRX01000568">
    <property type="protein sequence ID" value="VDK83973.1"/>
    <property type="molecule type" value="Genomic_DNA"/>
</dbReference>
<proteinExistence type="predicted"/>
<organism evidence="2 3">
    <name type="scientific">Litomosoides sigmodontis</name>
    <name type="common">Filarial nematode worm</name>
    <dbReference type="NCBI Taxonomy" id="42156"/>
    <lineage>
        <taxon>Eukaryota</taxon>
        <taxon>Metazoa</taxon>
        <taxon>Ecdysozoa</taxon>
        <taxon>Nematoda</taxon>
        <taxon>Chromadorea</taxon>
        <taxon>Rhabditida</taxon>
        <taxon>Spirurina</taxon>
        <taxon>Spiruromorpha</taxon>
        <taxon>Filarioidea</taxon>
        <taxon>Onchocercidae</taxon>
        <taxon>Litomosoides</taxon>
    </lineage>
</organism>
<dbReference type="Proteomes" id="UP000277928">
    <property type="component" value="Unassembled WGS sequence"/>
</dbReference>
<accession>A0A3P6TL77</accession>
<name>A0A3P6TL77_LITSI</name>
<protein>
    <submittedName>
        <fullName evidence="2">Uncharacterized protein</fullName>
    </submittedName>
</protein>
<feature type="region of interest" description="Disordered" evidence="1">
    <location>
        <begin position="67"/>
        <end position="208"/>
    </location>
</feature>
<evidence type="ECO:0000256" key="1">
    <source>
        <dbReference type="SAM" id="MobiDB-lite"/>
    </source>
</evidence>
<evidence type="ECO:0000313" key="3">
    <source>
        <dbReference type="Proteomes" id="UP000277928"/>
    </source>
</evidence>
<feature type="compositionally biased region" description="Basic and acidic residues" evidence="1">
    <location>
        <begin position="170"/>
        <end position="199"/>
    </location>
</feature>
<dbReference type="OrthoDB" id="10473561at2759"/>
<dbReference type="AlphaFoldDB" id="A0A3P6TL77"/>